<name>A0A9W6VJ45_9PSEU</name>
<dbReference type="Proteomes" id="UP001165136">
    <property type="component" value="Unassembled WGS sequence"/>
</dbReference>
<dbReference type="AlphaFoldDB" id="A0A9W6VJ45"/>
<comment type="caution">
    <text evidence="2">The sequence shown here is derived from an EMBL/GenBank/DDBJ whole genome shotgun (WGS) entry which is preliminary data.</text>
</comment>
<dbReference type="PANTHER" id="PTHR38588:SF1">
    <property type="entry name" value="BLL0334 PROTEIN"/>
    <property type="match status" value="1"/>
</dbReference>
<dbReference type="Gene3D" id="3.30.530.20">
    <property type="match status" value="1"/>
</dbReference>
<reference evidence="2" key="1">
    <citation type="submission" date="2023-03" db="EMBL/GenBank/DDBJ databases">
        <title>Amycolatopsis taiwanensis NBRC 103393.</title>
        <authorList>
            <person name="Ichikawa N."/>
            <person name="Sato H."/>
            <person name="Tonouchi N."/>
        </authorList>
    </citation>
    <scope>NUCLEOTIDE SEQUENCE</scope>
    <source>
        <strain evidence="2">NBRC 103393</strain>
    </source>
</reference>
<gene>
    <name evidence="2" type="ORF">Atai01_47400</name>
</gene>
<keyword evidence="1" id="KW-1133">Transmembrane helix</keyword>
<dbReference type="PANTHER" id="PTHR38588">
    <property type="entry name" value="BLL0334 PROTEIN"/>
    <property type="match status" value="1"/>
</dbReference>
<dbReference type="RefSeq" id="WP_285488219.1">
    <property type="nucleotide sequence ID" value="NZ_BSTI01000010.1"/>
</dbReference>
<keyword evidence="1" id="KW-0812">Transmembrane</keyword>
<sequence length="224" mass="23375">MYTIWLQEAGAAGSPAQDRGAHVRLVNGFQVNRPVDEAWPVLTDIERLVTCIPGASLRSRDGDTYEGEIAVRVGPVSLKFEGAAEVVALDGQAHTMSVRGRGRERGGQGNVEALITMTMTSAPGGGTAVTVRTDLDLGGKVAQFGAGLIEMVSDRIIKQFVARLDAKLAGKEAGTEMATTANGTARDTAGTSAGDPDLLVPAVSLAIAAVGAFLFGLAWRRARR</sequence>
<dbReference type="EMBL" id="BSTI01000010">
    <property type="protein sequence ID" value="GLY68121.1"/>
    <property type="molecule type" value="Genomic_DNA"/>
</dbReference>
<organism evidence="2 3">
    <name type="scientific">Amycolatopsis taiwanensis</name>
    <dbReference type="NCBI Taxonomy" id="342230"/>
    <lineage>
        <taxon>Bacteria</taxon>
        <taxon>Bacillati</taxon>
        <taxon>Actinomycetota</taxon>
        <taxon>Actinomycetes</taxon>
        <taxon>Pseudonocardiales</taxon>
        <taxon>Pseudonocardiaceae</taxon>
        <taxon>Amycolatopsis</taxon>
    </lineage>
</organism>
<dbReference type="InterPro" id="IPR010419">
    <property type="entry name" value="CO_DH_gsu"/>
</dbReference>
<dbReference type="Pfam" id="PF06240">
    <property type="entry name" value="COXG"/>
    <property type="match status" value="1"/>
</dbReference>
<evidence type="ECO:0000313" key="3">
    <source>
        <dbReference type="Proteomes" id="UP001165136"/>
    </source>
</evidence>
<feature type="transmembrane region" description="Helical" evidence="1">
    <location>
        <begin position="198"/>
        <end position="219"/>
    </location>
</feature>
<keyword evidence="1" id="KW-0472">Membrane</keyword>
<accession>A0A9W6VJ45</accession>
<evidence type="ECO:0000256" key="1">
    <source>
        <dbReference type="SAM" id="Phobius"/>
    </source>
</evidence>
<dbReference type="InterPro" id="IPR023393">
    <property type="entry name" value="START-like_dom_sf"/>
</dbReference>
<keyword evidence="3" id="KW-1185">Reference proteome</keyword>
<protein>
    <submittedName>
        <fullName evidence="2">Carbon monoxide dehydrogenase subunit G family protein</fullName>
    </submittedName>
</protein>
<dbReference type="SUPFAM" id="SSF55961">
    <property type="entry name" value="Bet v1-like"/>
    <property type="match status" value="1"/>
</dbReference>
<proteinExistence type="predicted"/>
<dbReference type="CDD" id="cd07823">
    <property type="entry name" value="SRPBCC_5"/>
    <property type="match status" value="1"/>
</dbReference>
<evidence type="ECO:0000313" key="2">
    <source>
        <dbReference type="EMBL" id="GLY68121.1"/>
    </source>
</evidence>